<accession>E4ZMY5</accession>
<organism evidence="5">
    <name type="scientific">Leptosphaeria maculans (strain JN3 / isolate v23.1.3 / race Av1-4-5-6-7-8)</name>
    <name type="common">Blackleg fungus</name>
    <name type="synonym">Phoma lingam</name>
    <dbReference type="NCBI Taxonomy" id="985895"/>
    <lineage>
        <taxon>Eukaryota</taxon>
        <taxon>Fungi</taxon>
        <taxon>Dikarya</taxon>
        <taxon>Ascomycota</taxon>
        <taxon>Pezizomycotina</taxon>
        <taxon>Dothideomycetes</taxon>
        <taxon>Pleosporomycetidae</taxon>
        <taxon>Pleosporales</taxon>
        <taxon>Pleosporineae</taxon>
        <taxon>Leptosphaeriaceae</taxon>
        <taxon>Plenodomus</taxon>
        <taxon>Plenodomus lingam/Leptosphaeria maculans species complex</taxon>
    </lineage>
</organism>
<evidence type="ECO:0000256" key="2">
    <source>
        <dbReference type="ARBA" id="ARBA00023163"/>
    </source>
</evidence>
<dbReference type="GO" id="GO:0031490">
    <property type="term" value="F:chromatin DNA binding"/>
    <property type="evidence" value="ECO:0007669"/>
    <property type="project" value="TreeGrafter"/>
</dbReference>
<feature type="region of interest" description="Disordered" evidence="3">
    <location>
        <begin position="438"/>
        <end position="486"/>
    </location>
</feature>
<dbReference type="AlphaFoldDB" id="E4ZMY5"/>
<dbReference type="GeneID" id="13287279"/>
<dbReference type="OMA" id="GPMQPGH"/>
<dbReference type="OrthoDB" id="5598844at2759"/>
<dbReference type="InParanoid" id="E4ZMY5"/>
<sequence length="766" mass="83124">MYSVHPVQVMANGGVGNGVMEHPSGTIDPSTLSPSGRWKQSGAPTHLHPQRPAASHKAIASVATASSNWPSLLLHPPQPAVDAQRADCIPSTGLAASSSQPGAQPQARGLKRSRSPENNYGDAQHGDDGRRPSAPPAAVRDASELADSPPTDDINQRKKRGRPPKKAFAASPTRGSQPPAASSHGGIAPPVQTPQLQTTPLPRGSPLHASPAAKATSTKPAVIKALPTVRDHTTDQLNPEGDEFIPREIDEAGERKVTQTGHPLEGREYRCRTFFVPNRGDKLFMLATECARVLGYRDSYLLFNKNRSLFKIIATQAEKDDLIHQEILPYSYRSRQIAIVTARSMFRQFGSRLITNGRRVRDDYWESKARKQGFTEEDAAGEKRPGAAKAREAAAAEANHAHTNAMTFTHPNAYAGNNQDYMGATMNPLQPFGGLNPAPGSVPASGTEPYNQRTTTDMQPRDYSGVQRPRHEMTGAPYQDTTRPTPSGEILNQAAQTAEINKQFEQHRKHRKDLLNDIWSRPHEPPAQTNRPGTAEGEHAPQVTQAVQSPRAPSANVTMPGNQYSLPAQTPQRSSQPLGAQPYRAQSLPQSNMAPSPMAPQHTPLRPDQMQRRPPSIGLPQGMSSSSMGPGGMLPGVQNASHGYPPSHMWQGPPQPSPLSQQHNMQQYAQRPPQQSPLPQQSPMHASPQLHHAQSSASMHGTPVQQYQTMGSIGGDQAYPAMGQNPYQPSPSPHQYMQHQSGASQQPGMPGWAPPQQPQQQGWQSY</sequence>
<feature type="compositionally biased region" description="Polar residues" evidence="3">
    <location>
        <begin position="94"/>
        <end position="103"/>
    </location>
</feature>
<keyword evidence="5" id="KW-1185">Reference proteome</keyword>
<feature type="compositionally biased region" description="Polar residues" evidence="3">
    <location>
        <begin position="692"/>
        <end position="711"/>
    </location>
</feature>
<feature type="compositionally biased region" description="Low complexity" evidence="3">
    <location>
        <begin position="618"/>
        <end position="628"/>
    </location>
</feature>
<dbReference type="HOGENOM" id="CLU_013061_2_0_1"/>
<evidence type="ECO:0000256" key="3">
    <source>
        <dbReference type="SAM" id="MobiDB-lite"/>
    </source>
</evidence>
<evidence type="ECO:0000256" key="1">
    <source>
        <dbReference type="ARBA" id="ARBA00023015"/>
    </source>
</evidence>
<dbReference type="Proteomes" id="UP000002668">
    <property type="component" value="Genome"/>
</dbReference>
<gene>
    <name evidence="4" type="ORF">LEMA_P052940.1</name>
</gene>
<name>E4ZMY5_LEPMJ</name>
<feature type="region of interest" description="Disordered" evidence="3">
    <location>
        <begin position="517"/>
        <end position="766"/>
    </location>
</feature>
<keyword evidence="2" id="KW-0804">Transcription</keyword>
<dbReference type="PANTHER" id="PTHR22597">
    <property type="entry name" value="POLYCOMB GROUP PROTEIN"/>
    <property type="match status" value="1"/>
</dbReference>
<keyword evidence="1" id="KW-0805">Transcription regulation</keyword>
<evidence type="ECO:0008006" key="6">
    <source>
        <dbReference type="Google" id="ProtNLM"/>
    </source>
</evidence>
<dbReference type="GO" id="GO:0016586">
    <property type="term" value="C:RSC-type complex"/>
    <property type="evidence" value="ECO:0007669"/>
    <property type="project" value="TreeGrafter"/>
</dbReference>
<feature type="region of interest" description="Disordered" evidence="3">
    <location>
        <begin position="14"/>
        <end position="54"/>
    </location>
</feature>
<feature type="compositionally biased region" description="Polar residues" evidence="3">
    <location>
        <begin position="555"/>
        <end position="578"/>
    </location>
</feature>
<feature type="compositionally biased region" description="Low complexity" evidence="3">
    <location>
        <begin position="670"/>
        <end position="683"/>
    </location>
</feature>
<dbReference type="InterPro" id="IPR013933">
    <property type="entry name" value="CRC_Rsc7/Swp82"/>
</dbReference>
<feature type="compositionally biased region" description="Low complexity" evidence="3">
    <location>
        <begin position="189"/>
        <end position="202"/>
    </location>
</feature>
<dbReference type="Pfam" id="PF08624">
    <property type="entry name" value="CRC_subunit"/>
    <property type="match status" value="1"/>
</dbReference>
<dbReference type="PANTHER" id="PTHR22597:SF5">
    <property type="entry name" value="LOCALIZATION PROTEIN, PUTATIVE (AFU_ORTHOLOGUE AFUA_1G10600)-RELATED"/>
    <property type="match status" value="1"/>
</dbReference>
<dbReference type="EMBL" id="FP929094">
    <property type="protein sequence ID" value="CBX92588.1"/>
    <property type="molecule type" value="Genomic_DNA"/>
</dbReference>
<dbReference type="RefSeq" id="XP_003835953.1">
    <property type="nucleotide sequence ID" value="XM_003835905.1"/>
</dbReference>
<feature type="region of interest" description="Disordered" evidence="3">
    <location>
        <begin position="92"/>
        <end position="221"/>
    </location>
</feature>
<reference evidence="5" key="1">
    <citation type="journal article" date="2011" name="Nat. Commun.">
        <title>Effector diversification within compartments of the Leptosphaeria maculans genome affected by Repeat-Induced Point mutations.</title>
        <authorList>
            <person name="Rouxel T."/>
            <person name="Grandaubert J."/>
            <person name="Hane J.K."/>
            <person name="Hoede C."/>
            <person name="van de Wouw A.P."/>
            <person name="Couloux A."/>
            <person name="Dominguez V."/>
            <person name="Anthouard V."/>
            <person name="Bally P."/>
            <person name="Bourras S."/>
            <person name="Cozijnsen A.J."/>
            <person name="Ciuffetti L.M."/>
            <person name="Degrave A."/>
            <person name="Dilmaghani A."/>
            <person name="Duret L."/>
            <person name="Fudal I."/>
            <person name="Goodwin S.B."/>
            <person name="Gout L."/>
            <person name="Glaser N."/>
            <person name="Linglin J."/>
            <person name="Kema G.H.J."/>
            <person name="Lapalu N."/>
            <person name="Lawrence C.B."/>
            <person name="May K."/>
            <person name="Meyer M."/>
            <person name="Ollivier B."/>
            <person name="Poulain J."/>
            <person name="Schoch C.L."/>
            <person name="Simon A."/>
            <person name="Spatafora J.W."/>
            <person name="Stachowiak A."/>
            <person name="Turgeon B.G."/>
            <person name="Tyler B.M."/>
            <person name="Vincent D."/>
            <person name="Weissenbach J."/>
            <person name="Amselem J."/>
            <person name="Quesneville H."/>
            <person name="Oliver R.P."/>
            <person name="Wincker P."/>
            <person name="Balesdent M.-H."/>
            <person name="Howlett B.J."/>
        </authorList>
    </citation>
    <scope>NUCLEOTIDE SEQUENCE [LARGE SCALE GENOMIC DNA]</scope>
    <source>
        <strain evidence="5">JN3 / isolate v23.1.3 / race Av1-4-5-6-7-8</strain>
    </source>
</reference>
<protein>
    <recommendedName>
        <fullName evidence="6">Nuclear localization protein</fullName>
    </recommendedName>
</protein>
<dbReference type="VEuPathDB" id="FungiDB:LEMA_P052940.1"/>
<proteinExistence type="predicted"/>
<feature type="compositionally biased region" description="Polar residues" evidence="3">
    <location>
        <begin position="733"/>
        <end position="744"/>
    </location>
</feature>
<feature type="compositionally biased region" description="Polar residues" evidence="3">
    <location>
        <begin position="448"/>
        <end position="458"/>
    </location>
</feature>
<dbReference type="eggNOG" id="ENOG502R38T">
    <property type="taxonomic scope" value="Eukaryota"/>
</dbReference>
<evidence type="ECO:0000313" key="5">
    <source>
        <dbReference type="Proteomes" id="UP000002668"/>
    </source>
</evidence>
<dbReference type="STRING" id="985895.E4ZMY5"/>
<evidence type="ECO:0000313" key="4">
    <source>
        <dbReference type="EMBL" id="CBX92588.1"/>
    </source>
</evidence>